<comment type="similarity">
    <text evidence="2">Belongs to the thioredoxin family. DsbA subfamily.</text>
</comment>
<dbReference type="PANTHER" id="PTHR13887:SF14">
    <property type="entry name" value="DISULFIDE BOND FORMATION PROTEIN D"/>
    <property type="match status" value="1"/>
</dbReference>
<dbReference type="EMBL" id="ADVL01000139">
    <property type="protein sequence ID" value="EFH12946.1"/>
    <property type="molecule type" value="Genomic_DNA"/>
</dbReference>
<dbReference type="InterPro" id="IPR036249">
    <property type="entry name" value="Thioredoxin-like_sf"/>
</dbReference>
<dbReference type="Proteomes" id="UP000005324">
    <property type="component" value="Unassembled WGS sequence"/>
</dbReference>
<dbReference type="AlphaFoldDB" id="D5RIB9"/>
<evidence type="ECO:0000256" key="4">
    <source>
        <dbReference type="ARBA" id="ARBA00023002"/>
    </source>
</evidence>
<dbReference type="HOGENOM" id="CLU_000288_47_7_5"/>
<keyword evidence="6" id="KW-0676">Redox-active center</keyword>
<dbReference type="Gene3D" id="3.40.30.10">
    <property type="entry name" value="Glutaredoxin"/>
    <property type="match status" value="1"/>
</dbReference>
<dbReference type="PANTHER" id="PTHR13887">
    <property type="entry name" value="GLUTATHIONE S-TRANSFERASE KAPPA"/>
    <property type="match status" value="1"/>
</dbReference>
<protein>
    <submittedName>
        <fullName evidence="8">DsbA-like protein</fullName>
    </submittedName>
</protein>
<dbReference type="InterPro" id="IPR013766">
    <property type="entry name" value="Thioredoxin_domain"/>
</dbReference>
<keyword evidence="4" id="KW-0560">Oxidoreductase</keyword>
<evidence type="ECO:0000313" key="8">
    <source>
        <dbReference type="EMBL" id="EFH12946.1"/>
    </source>
</evidence>
<dbReference type="Pfam" id="PF13462">
    <property type="entry name" value="Thioredoxin_4"/>
    <property type="match status" value="1"/>
</dbReference>
<comment type="function">
    <text evidence="1">May be required for disulfide bond formation in some proteins.</text>
</comment>
<sequence length="214" mass="23453">MNRRFLTLGTGALALAGFGAGALLWPGTDLAGPVPAGQDDRFVRPHSPVIGKPDAAVTLVEFFDPSCEACRAFHPLLNRMLAQHAGQLRMVLRYAPFHEGSDEAVRILEAARLQDRFEPVLDALFARQPDWAMHGAPDLEAAWRIAGIAGLDLPRARRDARRPEIGRVLAIDGEDLQALQVRQTPTFFVNGKPLLSFGPRQLYELILSEIEATG</sequence>
<gene>
    <name evidence="8" type="ORF">HMPREF0731_0829</name>
</gene>
<dbReference type="PROSITE" id="PS51352">
    <property type="entry name" value="THIOREDOXIN_2"/>
    <property type="match status" value="1"/>
</dbReference>
<organism evidence="8 9">
    <name type="scientific">Pseudoroseomonas cervicalis ATCC 49957</name>
    <dbReference type="NCBI Taxonomy" id="525371"/>
    <lineage>
        <taxon>Bacteria</taxon>
        <taxon>Pseudomonadati</taxon>
        <taxon>Pseudomonadota</taxon>
        <taxon>Alphaproteobacteria</taxon>
        <taxon>Acetobacterales</taxon>
        <taxon>Roseomonadaceae</taxon>
        <taxon>Roseomonas</taxon>
    </lineage>
</organism>
<name>D5RIB9_9PROT</name>
<dbReference type="RefSeq" id="WP_007003888.1">
    <property type="nucleotide sequence ID" value="NZ_GG770778.1"/>
</dbReference>
<evidence type="ECO:0000256" key="1">
    <source>
        <dbReference type="ARBA" id="ARBA00003565"/>
    </source>
</evidence>
<evidence type="ECO:0000259" key="7">
    <source>
        <dbReference type="PROSITE" id="PS51352"/>
    </source>
</evidence>
<reference evidence="8 9" key="1">
    <citation type="submission" date="2010-04" db="EMBL/GenBank/DDBJ databases">
        <authorList>
            <person name="Qin X."/>
            <person name="Bachman B."/>
            <person name="Battles P."/>
            <person name="Bell A."/>
            <person name="Bess C."/>
            <person name="Bickham C."/>
            <person name="Chaboub L."/>
            <person name="Chen D."/>
            <person name="Coyle M."/>
            <person name="Deiros D.R."/>
            <person name="Dinh H."/>
            <person name="Forbes L."/>
            <person name="Fowler G."/>
            <person name="Francisco L."/>
            <person name="Fu Q."/>
            <person name="Gubbala S."/>
            <person name="Hale W."/>
            <person name="Han Y."/>
            <person name="Hemphill L."/>
            <person name="Highlander S.K."/>
            <person name="Hirani K."/>
            <person name="Hogues M."/>
            <person name="Jackson L."/>
            <person name="Jakkamsetti A."/>
            <person name="Javaid M."/>
            <person name="Jiang H."/>
            <person name="Korchina V."/>
            <person name="Kovar C."/>
            <person name="Lara F."/>
            <person name="Lee S."/>
            <person name="Mata R."/>
            <person name="Mathew T."/>
            <person name="Moen C."/>
            <person name="Morales K."/>
            <person name="Munidasa M."/>
            <person name="Nazareth L."/>
            <person name="Ngo R."/>
            <person name="Nguyen L."/>
            <person name="Okwuonu G."/>
            <person name="Ongeri F."/>
            <person name="Patil S."/>
            <person name="Petrosino J."/>
            <person name="Pham C."/>
            <person name="Pham P."/>
            <person name="Pu L.-L."/>
            <person name="Puazo M."/>
            <person name="Raj R."/>
            <person name="Reid J."/>
            <person name="Rouhana J."/>
            <person name="Saada N."/>
            <person name="Shang Y."/>
            <person name="Simmons D."/>
            <person name="Thornton R."/>
            <person name="Warren J."/>
            <person name="Weissenberger G."/>
            <person name="Zhang J."/>
            <person name="Zhang L."/>
            <person name="Zhou C."/>
            <person name="Zhu D."/>
            <person name="Muzny D."/>
            <person name="Worley K."/>
            <person name="Gibbs R."/>
        </authorList>
    </citation>
    <scope>NUCLEOTIDE SEQUENCE [LARGE SCALE GENOMIC DNA]</scope>
    <source>
        <strain evidence="8 9">ATCC 49957</strain>
    </source>
</reference>
<dbReference type="SUPFAM" id="SSF52833">
    <property type="entry name" value="Thioredoxin-like"/>
    <property type="match status" value="1"/>
</dbReference>
<dbReference type="GO" id="GO:0016491">
    <property type="term" value="F:oxidoreductase activity"/>
    <property type="evidence" value="ECO:0007669"/>
    <property type="project" value="UniProtKB-KW"/>
</dbReference>
<feature type="domain" description="Thioredoxin" evidence="7">
    <location>
        <begin position="16"/>
        <end position="214"/>
    </location>
</feature>
<evidence type="ECO:0000256" key="2">
    <source>
        <dbReference type="ARBA" id="ARBA00005791"/>
    </source>
</evidence>
<evidence type="ECO:0000256" key="5">
    <source>
        <dbReference type="ARBA" id="ARBA00023157"/>
    </source>
</evidence>
<evidence type="ECO:0000256" key="6">
    <source>
        <dbReference type="ARBA" id="ARBA00023284"/>
    </source>
</evidence>
<accession>D5RIB9</accession>
<evidence type="ECO:0000313" key="9">
    <source>
        <dbReference type="Proteomes" id="UP000005324"/>
    </source>
</evidence>
<keyword evidence="9" id="KW-1185">Reference proteome</keyword>
<keyword evidence="5" id="KW-1015">Disulfide bond</keyword>
<evidence type="ECO:0000256" key="3">
    <source>
        <dbReference type="ARBA" id="ARBA00022729"/>
    </source>
</evidence>
<comment type="caution">
    <text evidence="8">The sequence shown here is derived from an EMBL/GenBank/DDBJ whole genome shotgun (WGS) entry which is preliminary data.</text>
</comment>
<keyword evidence="3" id="KW-0732">Signal</keyword>
<proteinExistence type="inferred from homology"/>
<dbReference type="InterPro" id="IPR012336">
    <property type="entry name" value="Thioredoxin-like_fold"/>
</dbReference>
<dbReference type="OrthoDB" id="9780340at2"/>